<accession>C5CIJ1</accession>
<name>C5CIJ1_KOSOT</name>
<dbReference type="KEGG" id="kol:Kole_1153"/>
<sequence>MRAGDIAESTVMELFKVNDYDCPVCRAVNDASIAWLASVLADLLHNFESREKLLHGGLCQTHRGKIVSLARSTSDIGGLPVAMLLEEMLERQLKALENSGKRRFFRKNNKTHSKTCYLCSFEKETEMRYIIALQSAFRKAEFRRAYEETSRIICIDHSVMILGRLTATEWFKEIQKKKYRFMLTQLGHYISKHDYRNKEPFGEEALFWKIATKLTGEIETKG</sequence>
<dbReference type="Pfam" id="PF19538">
    <property type="entry name" value="DUF6062"/>
    <property type="match status" value="1"/>
</dbReference>
<dbReference type="EMBL" id="CP001634">
    <property type="protein sequence ID" value="ACR79854.1"/>
    <property type="molecule type" value="Genomic_DNA"/>
</dbReference>
<evidence type="ECO:0000313" key="1">
    <source>
        <dbReference type="EMBL" id="ACR79854.1"/>
    </source>
</evidence>
<reference evidence="1 2" key="2">
    <citation type="journal article" date="2011" name="J. Bacteriol.">
        <title>Genome Sequence of Kosmotoga olearia Strain TBF 19.5.1, a Thermophilic Bacterium with a Wide Growth Temperature Range, Isolated from the Troll B Oil Platform in the North Sea.</title>
        <authorList>
            <person name="Swithers K.S."/>
            <person name="Dipippo J.L."/>
            <person name="Bruce D.C."/>
            <person name="Detter C."/>
            <person name="Tapia R."/>
            <person name="Han S."/>
            <person name="Goodwin L.A."/>
            <person name="Han J."/>
            <person name="Woyke T."/>
            <person name="Pitluck S."/>
            <person name="Pennacchio L."/>
            <person name="Nolan M."/>
            <person name="Mikhailova N."/>
            <person name="Land M.L."/>
            <person name="Nesbo C.L."/>
            <person name="Gogarten J.P."/>
            <person name="Noll K.M."/>
        </authorList>
    </citation>
    <scope>NUCLEOTIDE SEQUENCE [LARGE SCALE GENOMIC DNA]</scope>
    <source>
        <strain evidence="2">ATCC BAA-1733 / DSM 21960 / TBF 19.5.1</strain>
    </source>
</reference>
<dbReference type="HOGENOM" id="CLU_1233832_0_0_0"/>
<organism evidence="1 2">
    <name type="scientific">Kosmotoga olearia (strain ATCC BAA-1733 / DSM 21960 / TBF 19.5.1)</name>
    <dbReference type="NCBI Taxonomy" id="521045"/>
    <lineage>
        <taxon>Bacteria</taxon>
        <taxon>Thermotogati</taxon>
        <taxon>Thermotogota</taxon>
        <taxon>Thermotogae</taxon>
        <taxon>Kosmotogales</taxon>
        <taxon>Kosmotogaceae</taxon>
        <taxon>Kosmotoga</taxon>
    </lineage>
</organism>
<evidence type="ECO:0000313" key="2">
    <source>
        <dbReference type="Proteomes" id="UP000002382"/>
    </source>
</evidence>
<dbReference type="OrthoDB" id="46118at2"/>
<keyword evidence="2" id="KW-1185">Reference proteome</keyword>
<dbReference type="AlphaFoldDB" id="C5CIJ1"/>
<dbReference type="Proteomes" id="UP000002382">
    <property type="component" value="Chromosome"/>
</dbReference>
<gene>
    <name evidence="1" type="ordered locus">Kole_1153</name>
</gene>
<dbReference type="RefSeq" id="WP_015868511.1">
    <property type="nucleotide sequence ID" value="NC_012785.1"/>
</dbReference>
<proteinExistence type="predicted"/>
<dbReference type="InterPro" id="IPR045706">
    <property type="entry name" value="DUF6062"/>
</dbReference>
<protein>
    <submittedName>
        <fullName evidence="1">Uncharacterized protein</fullName>
    </submittedName>
</protein>
<reference evidence="1 2" key="1">
    <citation type="submission" date="2009-06" db="EMBL/GenBank/DDBJ databases">
        <title>Complete sequence of Thermotogales bacterium TBF 19.5.1.</title>
        <authorList>
            <consortium name="US DOE Joint Genome Institute"/>
            <person name="Lucas S."/>
            <person name="Copeland A."/>
            <person name="Lapidus A."/>
            <person name="Glavina del Rio T."/>
            <person name="Tice H."/>
            <person name="Bruce D."/>
            <person name="Goodwin L."/>
            <person name="Pitluck S."/>
            <person name="Chertkov O."/>
            <person name="Brettin T."/>
            <person name="Detter J.C."/>
            <person name="Han C."/>
            <person name="Schmutz J."/>
            <person name="Larimer F."/>
            <person name="Land M."/>
            <person name="Hauser L."/>
            <person name="Kyrpides N."/>
            <person name="Ovchinnikova G."/>
            <person name="Noll K."/>
        </authorList>
    </citation>
    <scope>NUCLEOTIDE SEQUENCE [LARGE SCALE GENOMIC DNA]</scope>
    <source>
        <strain evidence="2">ATCC BAA-1733 / DSM 21960 / TBF 19.5.1</strain>
    </source>
</reference>
<dbReference type="eggNOG" id="ENOG50330XX">
    <property type="taxonomic scope" value="Bacteria"/>
</dbReference>